<sequence>MLTGNLAEAVALRDNGKVEIPLSEDNAIALTILMDIIHSRHRKVPSPVLLKLLALLAVAVDEWVSALKDSINDVEIPKGDNALLLWLSISWVFRTAAEIELVARQWLRNSTDLDATRDIEIQGTDPILPVPSTALSNRPMSSRDCARLKIRMQCESSGKLPCALFSREAEVQVREYTCGRSSLPGREHGDALVELPIFRCDGLGIPHPGPASKN</sequence>
<organism evidence="1 2">
    <name type="scientific">Diplocarpon coronariae</name>
    <dbReference type="NCBI Taxonomy" id="2795749"/>
    <lineage>
        <taxon>Eukaryota</taxon>
        <taxon>Fungi</taxon>
        <taxon>Dikarya</taxon>
        <taxon>Ascomycota</taxon>
        <taxon>Pezizomycotina</taxon>
        <taxon>Leotiomycetes</taxon>
        <taxon>Helotiales</taxon>
        <taxon>Drepanopezizaceae</taxon>
        <taxon>Diplocarpon</taxon>
    </lineage>
</organism>
<evidence type="ECO:0000313" key="1">
    <source>
        <dbReference type="EMBL" id="OWP06774.1"/>
    </source>
</evidence>
<proteinExistence type="predicted"/>
<dbReference type="STRING" id="503106.A0A218ZG90"/>
<keyword evidence="2" id="KW-1185">Reference proteome</keyword>
<reference evidence="1" key="1">
    <citation type="submission" date="2017-04" db="EMBL/GenBank/DDBJ databases">
        <title>Draft genome sequence of Marssonina coronaria NL1: causal agent of apple blotch.</title>
        <authorList>
            <person name="Cheng Q."/>
        </authorList>
    </citation>
    <scope>NUCLEOTIDE SEQUENCE [LARGE SCALE GENOMIC DNA]</scope>
    <source>
        <strain evidence="1">NL1</strain>
    </source>
</reference>
<dbReference type="EMBL" id="MZNU01000034">
    <property type="protein sequence ID" value="OWP06774.1"/>
    <property type="molecule type" value="Genomic_DNA"/>
</dbReference>
<dbReference type="InParanoid" id="A0A218ZG90"/>
<dbReference type="Proteomes" id="UP000242519">
    <property type="component" value="Unassembled WGS sequence"/>
</dbReference>
<dbReference type="OrthoDB" id="5326346at2759"/>
<evidence type="ECO:0000313" key="2">
    <source>
        <dbReference type="Proteomes" id="UP000242519"/>
    </source>
</evidence>
<comment type="caution">
    <text evidence="1">The sequence shown here is derived from an EMBL/GenBank/DDBJ whole genome shotgun (WGS) entry which is preliminary data.</text>
</comment>
<protein>
    <submittedName>
        <fullName evidence="1">Uncharacterized protein</fullName>
    </submittedName>
</protein>
<gene>
    <name evidence="1" type="ORF">B2J93_8831</name>
</gene>
<accession>A0A218ZG90</accession>
<name>A0A218ZG90_9HELO</name>
<dbReference type="AlphaFoldDB" id="A0A218ZG90"/>